<dbReference type="EMBL" id="JBAPLU010000005">
    <property type="protein sequence ID" value="MEI4271504.1"/>
    <property type="molecule type" value="Genomic_DNA"/>
</dbReference>
<keyword evidence="2" id="KW-1185">Reference proteome</keyword>
<comment type="caution">
    <text evidence="1">The sequence shown here is derived from an EMBL/GenBank/DDBJ whole genome shotgun (WGS) entry which is preliminary data.</text>
</comment>
<gene>
    <name evidence="1" type="ORF">TEK04_07190</name>
</gene>
<accession>A0ABU8DTZ2</accession>
<evidence type="ECO:0000313" key="2">
    <source>
        <dbReference type="Proteomes" id="UP001361570"/>
    </source>
</evidence>
<protein>
    <submittedName>
        <fullName evidence="1">Uncharacterized protein</fullName>
    </submittedName>
</protein>
<evidence type="ECO:0000313" key="1">
    <source>
        <dbReference type="EMBL" id="MEI4271504.1"/>
    </source>
</evidence>
<organism evidence="1 2">
    <name type="scientific">Klenkia sesuvii</name>
    <dbReference type="NCBI Taxonomy" id="3103137"/>
    <lineage>
        <taxon>Bacteria</taxon>
        <taxon>Bacillati</taxon>
        <taxon>Actinomycetota</taxon>
        <taxon>Actinomycetes</taxon>
        <taxon>Geodermatophilales</taxon>
        <taxon>Geodermatophilaceae</taxon>
        <taxon>Klenkia</taxon>
    </lineage>
</organism>
<dbReference type="Proteomes" id="UP001361570">
    <property type="component" value="Unassembled WGS sequence"/>
</dbReference>
<sequence>MDEHQPDGDRHLEAAVHRALTSCADAGVELVEFDGHVTDPHLHPLLQRLPRVGADPLDLVEVS</sequence>
<proteinExistence type="predicted"/>
<name>A0ABU8DTZ2_9ACTN</name>
<dbReference type="RefSeq" id="WP_336403642.1">
    <property type="nucleotide sequence ID" value="NZ_JBAPLU010000005.1"/>
</dbReference>
<reference evidence="1 2" key="1">
    <citation type="submission" date="2024-03" db="EMBL/GenBank/DDBJ databases">
        <title>Draft genome sequence of Klenkia sp. LSe6-5.</title>
        <authorList>
            <person name="Duangmal K."/>
            <person name="Chantavorakit T."/>
        </authorList>
    </citation>
    <scope>NUCLEOTIDE SEQUENCE [LARGE SCALE GENOMIC DNA]</scope>
    <source>
        <strain evidence="1 2">LSe6-5</strain>
    </source>
</reference>